<keyword evidence="2" id="KW-1185">Reference proteome</keyword>
<sequence length="119" mass="13578">MSRDVNAALEKSSADDDAAGDYFWQEWARRGDDVEAKSPDDVDGNFFLREWLESSDDGEAKLPDEGDANEYHISYVNGSDVATLLAHLCDIIRYWGPVYVFLWTCCMERWIKSMKGLLT</sequence>
<protein>
    <submittedName>
        <fullName evidence="1">Uncharacterized protein</fullName>
    </submittedName>
</protein>
<reference evidence="1 2" key="1">
    <citation type="submission" date="2015-02" db="EMBL/GenBank/DDBJ databases">
        <authorList>
            <person name="Chooi Y.-H."/>
        </authorList>
    </citation>
    <scope>NUCLEOTIDE SEQUENCE [LARGE SCALE GENOMIC DNA]</scope>
    <source>
        <strain evidence="1">E3</strain>
    </source>
</reference>
<accession>A0A0G4IU96</accession>
<evidence type="ECO:0000313" key="2">
    <source>
        <dbReference type="Proteomes" id="UP000039324"/>
    </source>
</evidence>
<evidence type="ECO:0000313" key="1">
    <source>
        <dbReference type="EMBL" id="CEO98661.1"/>
    </source>
</evidence>
<name>A0A0G4IU96_PLABS</name>
<organism evidence="1 2">
    <name type="scientific">Plasmodiophora brassicae</name>
    <name type="common">Clubroot disease agent</name>
    <dbReference type="NCBI Taxonomy" id="37360"/>
    <lineage>
        <taxon>Eukaryota</taxon>
        <taxon>Sar</taxon>
        <taxon>Rhizaria</taxon>
        <taxon>Endomyxa</taxon>
        <taxon>Phytomyxea</taxon>
        <taxon>Plasmodiophorida</taxon>
        <taxon>Plasmodiophoridae</taxon>
        <taxon>Plasmodiophora</taxon>
    </lineage>
</organism>
<dbReference type="AlphaFoldDB" id="A0A0G4IU96"/>
<dbReference type="EMBL" id="CDSF01000086">
    <property type="protein sequence ID" value="CEO98661.1"/>
    <property type="molecule type" value="Genomic_DNA"/>
</dbReference>
<dbReference type="Proteomes" id="UP000039324">
    <property type="component" value="Unassembled WGS sequence"/>
</dbReference>
<gene>
    <name evidence="1" type="ORF">PBRA_006775</name>
</gene>
<proteinExistence type="predicted"/>